<evidence type="ECO:0000313" key="7">
    <source>
        <dbReference type="EMBL" id="CBY30816.1"/>
    </source>
</evidence>
<name>E4Y568_OIKDI</name>
<keyword evidence="5 6" id="KW-0472">Membrane</keyword>
<dbReference type="GO" id="GO:0015250">
    <property type="term" value="F:water channel activity"/>
    <property type="evidence" value="ECO:0007669"/>
    <property type="project" value="TreeGrafter"/>
</dbReference>
<dbReference type="InterPro" id="IPR023271">
    <property type="entry name" value="Aquaporin-like"/>
</dbReference>
<comment type="similarity">
    <text evidence="2">Belongs to the MIP/aquaporin (TC 1.A.8) family.</text>
</comment>
<gene>
    <name evidence="7" type="ORF">GSOID_T00018707001</name>
</gene>
<feature type="transmembrane region" description="Helical" evidence="6">
    <location>
        <begin position="20"/>
        <end position="42"/>
    </location>
</feature>
<dbReference type="AlphaFoldDB" id="E4Y568"/>
<evidence type="ECO:0000256" key="2">
    <source>
        <dbReference type="ARBA" id="ARBA00006175"/>
    </source>
</evidence>
<keyword evidence="4 6" id="KW-1133">Transmembrane helix</keyword>
<protein>
    <submittedName>
        <fullName evidence="7">Uncharacterized protein</fullName>
    </submittedName>
</protein>
<sequence length="92" mass="10657">MNPARVFGPAAVSGDFKYHWIWWLSEILGASFAVIVEMVFFAPIKIKEENSASNLLWWRAFLVLMEKKYDDLDKKANSVELGMKNESFLNKK</sequence>
<dbReference type="Proteomes" id="UP000011014">
    <property type="component" value="Unassembled WGS sequence"/>
</dbReference>
<keyword evidence="3 6" id="KW-0812">Transmembrane</keyword>
<evidence type="ECO:0000256" key="6">
    <source>
        <dbReference type="SAM" id="Phobius"/>
    </source>
</evidence>
<organism evidence="7">
    <name type="scientific">Oikopleura dioica</name>
    <name type="common">Tunicate</name>
    <dbReference type="NCBI Taxonomy" id="34765"/>
    <lineage>
        <taxon>Eukaryota</taxon>
        <taxon>Metazoa</taxon>
        <taxon>Chordata</taxon>
        <taxon>Tunicata</taxon>
        <taxon>Appendicularia</taxon>
        <taxon>Copelata</taxon>
        <taxon>Oikopleuridae</taxon>
        <taxon>Oikopleura</taxon>
    </lineage>
</organism>
<dbReference type="SUPFAM" id="SSF81338">
    <property type="entry name" value="Aquaporin-like"/>
    <property type="match status" value="1"/>
</dbReference>
<evidence type="ECO:0000256" key="4">
    <source>
        <dbReference type="ARBA" id="ARBA00022989"/>
    </source>
</evidence>
<proteinExistence type="inferred from homology"/>
<dbReference type="Pfam" id="PF00230">
    <property type="entry name" value="MIP"/>
    <property type="match status" value="1"/>
</dbReference>
<dbReference type="InterPro" id="IPR034294">
    <property type="entry name" value="Aquaporin_transptr"/>
</dbReference>
<accession>E4Y568</accession>
<dbReference type="PANTHER" id="PTHR19139:SF199">
    <property type="entry name" value="MIP17260P"/>
    <property type="match status" value="1"/>
</dbReference>
<reference evidence="7" key="1">
    <citation type="journal article" date="2010" name="Science">
        <title>Plasticity of animal genome architecture unmasked by rapid evolution of a pelagic tunicate.</title>
        <authorList>
            <person name="Denoeud F."/>
            <person name="Henriet S."/>
            <person name="Mungpakdee S."/>
            <person name="Aury J.M."/>
            <person name="Da Silva C."/>
            <person name="Brinkmann H."/>
            <person name="Mikhaleva J."/>
            <person name="Olsen L.C."/>
            <person name="Jubin C."/>
            <person name="Canestro C."/>
            <person name="Bouquet J.M."/>
            <person name="Danks G."/>
            <person name="Poulain J."/>
            <person name="Campsteijn C."/>
            <person name="Adamski M."/>
            <person name="Cross I."/>
            <person name="Yadetie F."/>
            <person name="Muffato M."/>
            <person name="Louis A."/>
            <person name="Butcher S."/>
            <person name="Tsagkogeorga G."/>
            <person name="Konrad A."/>
            <person name="Singh S."/>
            <person name="Jensen M.F."/>
            <person name="Cong E.H."/>
            <person name="Eikeseth-Otteraa H."/>
            <person name="Noel B."/>
            <person name="Anthouard V."/>
            <person name="Porcel B.M."/>
            <person name="Kachouri-Lafond R."/>
            <person name="Nishino A."/>
            <person name="Ugolini M."/>
            <person name="Chourrout P."/>
            <person name="Nishida H."/>
            <person name="Aasland R."/>
            <person name="Huzurbazar S."/>
            <person name="Westhof E."/>
            <person name="Delsuc F."/>
            <person name="Lehrach H."/>
            <person name="Reinhardt R."/>
            <person name="Weissenbach J."/>
            <person name="Roy S.W."/>
            <person name="Artiguenave F."/>
            <person name="Postlethwait J.H."/>
            <person name="Manak J.R."/>
            <person name="Thompson E.M."/>
            <person name="Jaillon O."/>
            <person name="Du Pasquier L."/>
            <person name="Boudinot P."/>
            <person name="Liberles D.A."/>
            <person name="Volff J.N."/>
            <person name="Philippe H."/>
            <person name="Lenhard B."/>
            <person name="Roest Crollius H."/>
            <person name="Wincker P."/>
            <person name="Chourrout D."/>
        </authorList>
    </citation>
    <scope>NUCLEOTIDE SEQUENCE [LARGE SCALE GENOMIC DNA]</scope>
</reference>
<comment type="subcellular location">
    <subcellularLocation>
        <location evidence="1">Membrane</location>
        <topology evidence="1">Multi-pass membrane protein</topology>
    </subcellularLocation>
</comment>
<dbReference type="PANTHER" id="PTHR19139">
    <property type="entry name" value="AQUAPORIN TRANSPORTER"/>
    <property type="match status" value="1"/>
</dbReference>
<evidence type="ECO:0000256" key="1">
    <source>
        <dbReference type="ARBA" id="ARBA00004141"/>
    </source>
</evidence>
<dbReference type="Gene3D" id="1.20.1080.10">
    <property type="entry name" value="Glycerol uptake facilitator protein"/>
    <property type="match status" value="1"/>
</dbReference>
<dbReference type="InterPro" id="IPR000425">
    <property type="entry name" value="MIP"/>
</dbReference>
<dbReference type="EMBL" id="FN654284">
    <property type="protein sequence ID" value="CBY30816.1"/>
    <property type="molecule type" value="Genomic_DNA"/>
</dbReference>
<evidence type="ECO:0000256" key="3">
    <source>
        <dbReference type="ARBA" id="ARBA00022692"/>
    </source>
</evidence>
<dbReference type="GO" id="GO:0005886">
    <property type="term" value="C:plasma membrane"/>
    <property type="evidence" value="ECO:0007669"/>
    <property type="project" value="TreeGrafter"/>
</dbReference>
<evidence type="ECO:0000256" key="5">
    <source>
        <dbReference type="ARBA" id="ARBA00023136"/>
    </source>
</evidence>